<dbReference type="STRING" id="583355.Caka_0718"/>
<dbReference type="KEGG" id="caa:Caka_0718"/>
<evidence type="ECO:0000259" key="4">
    <source>
        <dbReference type="SMART" id="SM00858"/>
    </source>
</evidence>
<evidence type="ECO:0000256" key="2">
    <source>
        <dbReference type="ARBA" id="ARBA00023239"/>
    </source>
</evidence>
<feature type="domain" description="SAF" evidence="4">
    <location>
        <begin position="16"/>
        <end position="87"/>
    </location>
</feature>
<reference evidence="5 6" key="1">
    <citation type="journal article" date="2010" name="Stand. Genomic Sci.">
        <title>Complete genome sequence of Coraliomargarita akajimensis type strain (04OKA010-24).</title>
        <authorList>
            <person name="Mavromatis K."/>
            <person name="Abt B."/>
            <person name="Brambilla E."/>
            <person name="Lapidus A."/>
            <person name="Copeland A."/>
            <person name="Deshpande S."/>
            <person name="Nolan M."/>
            <person name="Lucas S."/>
            <person name="Tice H."/>
            <person name="Cheng J.F."/>
            <person name="Han C."/>
            <person name="Detter J.C."/>
            <person name="Woyke T."/>
            <person name="Goodwin L."/>
            <person name="Pitluck S."/>
            <person name="Held B."/>
            <person name="Brettin T."/>
            <person name="Tapia R."/>
            <person name="Ivanova N."/>
            <person name="Mikhailova N."/>
            <person name="Pati A."/>
            <person name="Liolios K."/>
            <person name="Chen A."/>
            <person name="Palaniappan K."/>
            <person name="Land M."/>
            <person name="Hauser L."/>
            <person name="Chang Y.J."/>
            <person name="Jeffries C.D."/>
            <person name="Rohde M."/>
            <person name="Goker M."/>
            <person name="Bristow J."/>
            <person name="Eisen J.A."/>
            <person name="Markowitz V."/>
            <person name="Hugenholtz P."/>
            <person name="Klenk H.P."/>
            <person name="Kyrpides N.C."/>
        </authorList>
    </citation>
    <scope>NUCLEOTIDE SEQUENCE [LARGE SCALE GENOMIC DNA]</scope>
    <source>
        <strain evidence="6">DSM 45221 / IAM 15411 / JCM 23193 / KCTC 12865</strain>
    </source>
</reference>
<evidence type="ECO:0000256" key="3">
    <source>
        <dbReference type="SAM" id="MobiDB-lite"/>
    </source>
</evidence>
<dbReference type="SMART" id="SM00858">
    <property type="entry name" value="SAF"/>
    <property type="match status" value="1"/>
</dbReference>
<gene>
    <name evidence="5" type="ordered locus">Caka_0718</name>
</gene>
<dbReference type="EMBL" id="CP001998">
    <property type="protein sequence ID" value="ADE53742.1"/>
    <property type="molecule type" value="Genomic_DNA"/>
</dbReference>
<dbReference type="eggNOG" id="COG2721">
    <property type="taxonomic scope" value="Bacteria"/>
</dbReference>
<dbReference type="Proteomes" id="UP000000925">
    <property type="component" value="Chromosome"/>
</dbReference>
<dbReference type="Pfam" id="PF08666">
    <property type="entry name" value="SAF"/>
    <property type="match status" value="1"/>
</dbReference>
<dbReference type="Pfam" id="PF20629">
    <property type="entry name" value="GD_AH_C"/>
    <property type="match status" value="1"/>
</dbReference>
<dbReference type="Gene3D" id="2.30.130.110">
    <property type="match status" value="1"/>
</dbReference>
<dbReference type="OrthoDB" id="9804574at2"/>
<evidence type="ECO:0000256" key="1">
    <source>
        <dbReference type="ARBA" id="ARBA00010986"/>
    </source>
</evidence>
<dbReference type="AlphaFoldDB" id="D5EPK5"/>
<feature type="compositionally biased region" description="Polar residues" evidence="3">
    <location>
        <begin position="886"/>
        <end position="895"/>
    </location>
</feature>
<evidence type="ECO:0000313" key="5">
    <source>
        <dbReference type="EMBL" id="ADE53742.1"/>
    </source>
</evidence>
<dbReference type="HOGENOM" id="CLU_316115_0_0_0"/>
<dbReference type="RefSeq" id="WP_013042466.1">
    <property type="nucleotide sequence ID" value="NC_014008.1"/>
</dbReference>
<dbReference type="InterPro" id="IPR048332">
    <property type="entry name" value="GD_AH_C"/>
</dbReference>
<accession>D5EPK5</accession>
<comment type="similarity">
    <text evidence="1">Belongs to the UxaA family.</text>
</comment>
<dbReference type="InterPro" id="IPR013974">
    <property type="entry name" value="SAF"/>
</dbReference>
<proteinExistence type="inferred from homology"/>
<keyword evidence="2 5" id="KW-0456">Lyase</keyword>
<protein>
    <submittedName>
        <fullName evidence="5">Altronate dehydratase</fullName>
        <ecNumber evidence="5">4.2.1.7</ecNumber>
    </submittedName>
</protein>
<name>D5EPK5_CORAD</name>
<sequence>MATPLQELARFPVQGDNAAIALKDLKRGTRIQNGDTEIELQHDILTGHRFAAIDIKSGERITSWNYPFGTAERDIQAGEYLCNRNVLFRLSIQEDPHFTELELPKEPNFNDEIDPYGFDANKWVEPAAIEMNLDGRSFMGYDRGSRGSGTRNHLVILNTSSTTAPLVERLEAIYKKQVERIENVDAVIGLRHTETVSPDEEEHERTLRTLSGLLSNSNVGGFVAIDSGLDDDLTNDELIGWMKSNGLPVDEMRFELLSASDSFGEDVKRCSEKIEGMLDILSTDQRTERPVSHLRIGLQCGASDAFSGICGNVLSGAIGREVIRLGGIANLTETPELSGAEDYTLSSIASPQIAPRFLAMLERFKTYLGWHGGKVDKNPSEGNLLGGLYNITLKSLGAAVKRDPKIPIQHIIEYGQGMSEPGFYFMDGMGGDIASYTGQAAAGCNIVLFVTGRGSPTNSSIVPTIKIVNTTVRYKMMEGDIDINAGEYLDGKPMEQLTEEALDHVVTIASGERTKGERRNQNIDLLWRRKFFRNKPTEAADSIPTRFSGNPLLAQAPKGGALNFNFQGRSKAGEILPKPKVALIIPTVGCSLATAQQAADRLNQSEWVKSGRVTRFAVLANTEGCGVTTGAEVLNFILSYATHRQVEACLFLSLGCEMVSPGFIKSAMRGEDIGFPEITAAAKKSNLDPDKFGWLTIQDAGGTEHTLTAASEWFDQALSKAPSCEAAEGNAANLRVGLLTSGFVSDVAQDSIAEYARQIISAGGSVVIPQASTLLHSDKLFAQFPIEPSLVFAQAIDEPGLHVMESVTDNRLEQVTGLGAAVDVIINFSETRPITAHTLTPTLNVTASQVRGDFDLQLKAGDEAEWSQQIADISSAVLSGVYEPRQNTQGHTGNQIPRGARAHAI</sequence>
<dbReference type="InterPro" id="IPR007392">
    <property type="entry name" value="GD_AH_second"/>
</dbReference>
<dbReference type="PANTHER" id="PTHR30536:SF5">
    <property type="entry name" value="ALTRONATE DEHYDRATASE"/>
    <property type="match status" value="1"/>
</dbReference>
<dbReference type="InterPro" id="IPR052172">
    <property type="entry name" value="UxaA_altronate/galactarate_dh"/>
</dbReference>
<keyword evidence="6" id="KW-1185">Reference proteome</keyword>
<dbReference type="EC" id="4.2.1.7" evidence="5"/>
<dbReference type="GO" id="GO:0019698">
    <property type="term" value="P:D-galacturonate catabolic process"/>
    <property type="evidence" value="ECO:0007669"/>
    <property type="project" value="TreeGrafter"/>
</dbReference>
<dbReference type="GO" id="GO:0008789">
    <property type="term" value="F:altronate dehydratase activity"/>
    <property type="evidence" value="ECO:0007669"/>
    <property type="project" value="UniProtKB-EC"/>
</dbReference>
<organism evidence="5 6">
    <name type="scientific">Coraliomargarita akajimensis (strain DSM 45221 / IAM 15411 / JCM 23193 / KCTC 12865 / 04OKA010-24)</name>
    <dbReference type="NCBI Taxonomy" id="583355"/>
    <lineage>
        <taxon>Bacteria</taxon>
        <taxon>Pseudomonadati</taxon>
        <taxon>Verrucomicrobiota</taxon>
        <taxon>Opitutia</taxon>
        <taxon>Puniceicoccales</taxon>
        <taxon>Coraliomargaritaceae</taxon>
        <taxon>Coraliomargarita</taxon>
    </lineage>
</organism>
<feature type="region of interest" description="Disordered" evidence="3">
    <location>
        <begin position="886"/>
        <end position="905"/>
    </location>
</feature>
<dbReference type="PANTHER" id="PTHR30536">
    <property type="entry name" value="ALTRONATE/GALACTARATE DEHYDRATASE"/>
    <property type="match status" value="1"/>
</dbReference>
<dbReference type="Pfam" id="PF04295">
    <property type="entry name" value="GD_AH_second"/>
    <property type="match status" value="2"/>
</dbReference>
<evidence type="ECO:0000313" key="6">
    <source>
        <dbReference type="Proteomes" id="UP000000925"/>
    </source>
</evidence>